<dbReference type="InterPro" id="IPR020821">
    <property type="entry name" value="ENPP1-3/EXOG-like_nuc-like"/>
</dbReference>
<reference evidence="4" key="1">
    <citation type="submission" date="2025-08" db="UniProtKB">
        <authorList>
            <consortium name="Ensembl"/>
        </authorList>
    </citation>
    <scope>IDENTIFICATION</scope>
</reference>
<protein>
    <submittedName>
        <fullName evidence="4">Endonuclease domain-containing 1 protein-like</fullName>
    </submittedName>
</protein>
<dbReference type="PANTHER" id="PTHR21472">
    <property type="entry name" value="ENDONUCLEASE DOMAIN-CONTAINING 1 PROTEIN ENDOD1"/>
    <property type="match status" value="1"/>
</dbReference>
<dbReference type="SMART" id="SM00477">
    <property type="entry name" value="NUC"/>
    <property type="match status" value="1"/>
</dbReference>
<feature type="signal peptide" evidence="1">
    <location>
        <begin position="1"/>
        <end position="18"/>
    </location>
</feature>
<dbReference type="AlphaFoldDB" id="A0A671K824"/>
<feature type="chain" id="PRO_5025577137" evidence="1">
    <location>
        <begin position="19"/>
        <end position="292"/>
    </location>
</feature>
<keyword evidence="1" id="KW-0732">Signal</keyword>
<dbReference type="InterPro" id="IPR001604">
    <property type="entry name" value="Endo_G_ENPP1-like_dom"/>
</dbReference>
<feature type="domain" description="ENPP1-3/EXOG-like endonuclease/phosphodiesterase" evidence="2">
    <location>
        <begin position="67"/>
        <end position="280"/>
    </location>
</feature>
<feature type="domain" description="DNA/RNA non-specific endonuclease/pyrophosphatase/phosphodiesterase" evidence="3">
    <location>
        <begin position="66"/>
        <end position="288"/>
    </location>
</feature>
<gene>
    <name evidence="4" type="primary">LOC107694736</name>
</gene>
<organism evidence="4 5">
    <name type="scientific">Sinocyclocheilus anshuiensis</name>
    <dbReference type="NCBI Taxonomy" id="1608454"/>
    <lineage>
        <taxon>Eukaryota</taxon>
        <taxon>Metazoa</taxon>
        <taxon>Chordata</taxon>
        <taxon>Craniata</taxon>
        <taxon>Vertebrata</taxon>
        <taxon>Euteleostomi</taxon>
        <taxon>Actinopterygii</taxon>
        <taxon>Neopterygii</taxon>
        <taxon>Teleostei</taxon>
        <taxon>Ostariophysi</taxon>
        <taxon>Cypriniformes</taxon>
        <taxon>Cyprinidae</taxon>
        <taxon>Cyprininae</taxon>
        <taxon>Sinocyclocheilus</taxon>
    </lineage>
</organism>
<dbReference type="Proteomes" id="UP000472260">
    <property type="component" value="Unassembled WGS sequence"/>
</dbReference>
<reference evidence="4" key="2">
    <citation type="submission" date="2025-09" db="UniProtKB">
        <authorList>
            <consortium name="Ensembl"/>
        </authorList>
    </citation>
    <scope>IDENTIFICATION</scope>
</reference>
<evidence type="ECO:0000259" key="2">
    <source>
        <dbReference type="SMART" id="SM00477"/>
    </source>
</evidence>
<name>A0A671K824_9TELE</name>
<dbReference type="InterPro" id="IPR044925">
    <property type="entry name" value="His-Me_finger_sf"/>
</dbReference>
<dbReference type="GO" id="GO:0003676">
    <property type="term" value="F:nucleic acid binding"/>
    <property type="evidence" value="ECO:0007669"/>
    <property type="project" value="InterPro"/>
</dbReference>
<accession>A0A671K824</accession>
<evidence type="ECO:0000313" key="5">
    <source>
        <dbReference type="Proteomes" id="UP000472260"/>
    </source>
</evidence>
<sequence length="292" mass="33662">MRLFITVLLALSCPFGRSEVLQTFNKCSEFFSEGQVPVIPGILNLNSEHARYKKICQRYSFTSVGSGYTFATLYDTESRIPVFSAYKYTARGDFIRPKIPWMIEPQVMIFTAFFMMPHLSPDPHVVGMTVPYRNQAIHEDYFENRYGVNRGHLFPNCHAADEFTAKSTFTLTNIVPQNIRFNAGGWNRIENETRDTMSTHCYDNNNKVLAHVLTGAIPGKNKLNNRVNIPSYMWTAFCCYNSRERLWVSQAYWALNKQEKNNAAISKKSLQELQQFLSQNLAKNVQLFKNCN</sequence>
<evidence type="ECO:0000256" key="1">
    <source>
        <dbReference type="SAM" id="SignalP"/>
    </source>
</evidence>
<keyword evidence="5" id="KW-1185">Reference proteome</keyword>
<dbReference type="GO" id="GO:0016787">
    <property type="term" value="F:hydrolase activity"/>
    <property type="evidence" value="ECO:0007669"/>
    <property type="project" value="InterPro"/>
</dbReference>
<dbReference type="InterPro" id="IPR044929">
    <property type="entry name" value="DNA/RNA_non-sp_Endonuclease_sf"/>
</dbReference>
<dbReference type="GO" id="GO:0046872">
    <property type="term" value="F:metal ion binding"/>
    <property type="evidence" value="ECO:0007669"/>
    <property type="project" value="InterPro"/>
</dbReference>
<evidence type="ECO:0000259" key="3">
    <source>
        <dbReference type="SMART" id="SM00892"/>
    </source>
</evidence>
<dbReference type="SUPFAM" id="SSF54060">
    <property type="entry name" value="His-Me finger endonucleases"/>
    <property type="match status" value="1"/>
</dbReference>
<evidence type="ECO:0000313" key="4">
    <source>
        <dbReference type="Ensembl" id="ENSSANP00000002079.1"/>
    </source>
</evidence>
<dbReference type="PANTHER" id="PTHR21472:SF15">
    <property type="entry name" value="ENDONUCLEASE DOMAIN-CONTAINING 1 PROTEIN-RELATED"/>
    <property type="match status" value="1"/>
</dbReference>
<dbReference type="Pfam" id="PF01223">
    <property type="entry name" value="Endonuclease_NS"/>
    <property type="match status" value="1"/>
</dbReference>
<proteinExistence type="predicted"/>
<dbReference type="InterPro" id="IPR039015">
    <property type="entry name" value="ENDOD1"/>
</dbReference>
<dbReference type="Ensembl" id="ENSSANT00000002252.1">
    <property type="protein sequence ID" value="ENSSANP00000002079.1"/>
    <property type="gene ID" value="ENSSANG00000001221.1"/>
</dbReference>
<dbReference type="SMART" id="SM00892">
    <property type="entry name" value="Endonuclease_NS"/>
    <property type="match status" value="1"/>
</dbReference>
<dbReference type="Gene3D" id="3.40.570.10">
    <property type="entry name" value="Extracellular Endonuclease, subunit A"/>
    <property type="match status" value="1"/>
</dbReference>